<feature type="compositionally biased region" description="Low complexity" evidence="11">
    <location>
        <begin position="2135"/>
        <end position="2164"/>
    </location>
</feature>
<dbReference type="Proteomes" id="UP000735302">
    <property type="component" value="Unassembled WGS sequence"/>
</dbReference>
<feature type="compositionally biased region" description="Polar residues" evidence="11">
    <location>
        <begin position="2234"/>
        <end position="2261"/>
    </location>
</feature>
<feature type="region of interest" description="Disordered" evidence="11">
    <location>
        <begin position="524"/>
        <end position="550"/>
    </location>
</feature>
<feature type="compositionally biased region" description="Basic and acidic residues" evidence="11">
    <location>
        <begin position="484"/>
        <end position="495"/>
    </location>
</feature>
<feature type="compositionally biased region" description="Low complexity" evidence="11">
    <location>
        <begin position="2268"/>
        <end position="2280"/>
    </location>
</feature>
<feature type="region of interest" description="Disordered" evidence="11">
    <location>
        <begin position="3363"/>
        <end position="3508"/>
    </location>
</feature>
<dbReference type="PANTHER" id="PTHR46105">
    <property type="entry name" value="AGAP004733-PA"/>
    <property type="match status" value="1"/>
</dbReference>
<feature type="compositionally biased region" description="Basic and acidic residues" evidence="11">
    <location>
        <begin position="1722"/>
        <end position="1738"/>
    </location>
</feature>
<feature type="compositionally biased region" description="Polar residues" evidence="11">
    <location>
        <begin position="798"/>
        <end position="816"/>
    </location>
</feature>
<dbReference type="EMBL" id="BLXT01003952">
    <property type="protein sequence ID" value="GFO08128.1"/>
    <property type="molecule type" value="Genomic_DNA"/>
</dbReference>
<feature type="compositionally biased region" description="Basic and acidic residues" evidence="11">
    <location>
        <begin position="1463"/>
        <end position="1484"/>
    </location>
</feature>
<feature type="region of interest" description="Disordered" evidence="11">
    <location>
        <begin position="3085"/>
        <end position="3261"/>
    </location>
</feature>
<feature type="compositionally biased region" description="Basic residues" evidence="11">
    <location>
        <begin position="2489"/>
        <end position="2498"/>
    </location>
</feature>
<feature type="compositionally biased region" description="Low complexity" evidence="11">
    <location>
        <begin position="1930"/>
        <end position="1943"/>
    </location>
</feature>
<feature type="compositionally biased region" description="Low complexity" evidence="11">
    <location>
        <begin position="2095"/>
        <end position="2122"/>
    </location>
</feature>
<feature type="region of interest" description="Disordered" evidence="11">
    <location>
        <begin position="166"/>
        <end position="188"/>
    </location>
</feature>
<feature type="region of interest" description="Disordered" evidence="11">
    <location>
        <begin position="2986"/>
        <end position="3041"/>
    </location>
</feature>
<evidence type="ECO:0000256" key="1">
    <source>
        <dbReference type="ARBA" id="ARBA00004123"/>
    </source>
</evidence>
<feature type="compositionally biased region" description="Low complexity" evidence="11">
    <location>
        <begin position="391"/>
        <end position="402"/>
    </location>
</feature>
<feature type="compositionally biased region" description="Pro residues" evidence="11">
    <location>
        <begin position="2072"/>
        <end position="2094"/>
    </location>
</feature>
<keyword evidence="7" id="KW-0238">DNA-binding</keyword>
<feature type="compositionally biased region" description="Polar residues" evidence="11">
    <location>
        <begin position="3420"/>
        <end position="3429"/>
    </location>
</feature>
<feature type="region of interest" description="Disordered" evidence="11">
    <location>
        <begin position="730"/>
        <end position="835"/>
    </location>
</feature>
<feature type="compositionally biased region" description="Basic and acidic residues" evidence="11">
    <location>
        <begin position="1278"/>
        <end position="1287"/>
    </location>
</feature>
<feature type="compositionally biased region" description="Low complexity" evidence="11">
    <location>
        <begin position="774"/>
        <end position="793"/>
    </location>
</feature>
<dbReference type="SUPFAM" id="SSF57667">
    <property type="entry name" value="beta-beta-alpha zinc fingers"/>
    <property type="match status" value="2"/>
</dbReference>
<feature type="compositionally biased region" description="Basic and acidic residues" evidence="11">
    <location>
        <begin position="1239"/>
        <end position="1249"/>
    </location>
</feature>
<evidence type="ECO:0000256" key="7">
    <source>
        <dbReference type="ARBA" id="ARBA00023125"/>
    </source>
</evidence>
<keyword evidence="5" id="KW-0862">Zinc</keyword>
<feature type="compositionally biased region" description="Basic and acidic residues" evidence="11">
    <location>
        <begin position="1388"/>
        <end position="1397"/>
    </location>
</feature>
<dbReference type="PROSITE" id="PS00028">
    <property type="entry name" value="ZINC_FINGER_C2H2_1"/>
    <property type="match status" value="4"/>
</dbReference>
<feature type="compositionally biased region" description="Low complexity" evidence="11">
    <location>
        <begin position="3367"/>
        <end position="3419"/>
    </location>
</feature>
<feature type="compositionally biased region" description="Low complexity" evidence="11">
    <location>
        <begin position="2403"/>
        <end position="2420"/>
    </location>
</feature>
<feature type="region of interest" description="Disordered" evidence="11">
    <location>
        <begin position="2403"/>
        <end position="2454"/>
    </location>
</feature>
<evidence type="ECO:0000256" key="4">
    <source>
        <dbReference type="ARBA" id="ARBA00022771"/>
    </source>
</evidence>
<feature type="compositionally biased region" description="Polar residues" evidence="11">
    <location>
        <begin position="3172"/>
        <end position="3193"/>
    </location>
</feature>
<dbReference type="PROSITE" id="PS50157">
    <property type="entry name" value="ZINC_FINGER_C2H2_2"/>
    <property type="match status" value="3"/>
</dbReference>
<keyword evidence="14" id="KW-1185">Reference proteome</keyword>
<feature type="region of interest" description="Disordered" evidence="11">
    <location>
        <begin position="2561"/>
        <end position="2824"/>
    </location>
</feature>
<feature type="compositionally biased region" description="Polar residues" evidence="11">
    <location>
        <begin position="752"/>
        <end position="762"/>
    </location>
</feature>
<feature type="compositionally biased region" description="Polar residues" evidence="11">
    <location>
        <begin position="27"/>
        <end position="38"/>
    </location>
</feature>
<feature type="region of interest" description="Disordered" evidence="11">
    <location>
        <begin position="1205"/>
        <end position="1738"/>
    </location>
</feature>
<feature type="region of interest" description="Disordered" evidence="11">
    <location>
        <begin position="609"/>
        <end position="632"/>
    </location>
</feature>
<evidence type="ECO:0000256" key="5">
    <source>
        <dbReference type="ARBA" id="ARBA00022833"/>
    </source>
</evidence>
<evidence type="ECO:0000313" key="13">
    <source>
        <dbReference type="EMBL" id="GFO08128.1"/>
    </source>
</evidence>
<keyword evidence="4 10" id="KW-0863">Zinc-finger</keyword>
<feature type="region of interest" description="Disordered" evidence="11">
    <location>
        <begin position="225"/>
        <end position="260"/>
    </location>
</feature>
<evidence type="ECO:0000313" key="14">
    <source>
        <dbReference type="Proteomes" id="UP000735302"/>
    </source>
</evidence>
<feature type="compositionally biased region" description="Polar residues" evidence="11">
    <location>
        <begin position="3310"/>
        <end position="3325"/>
    </location>
</feature>
<proteinExistence type="predicted"/>
<dbReference type="GO" id="GO:0008270">
    <property type="term" value="F:zinc ion binding"/>
    <property type="evidence" value="ECO:0007669"/>
    <property type="project" value="UniProtKB-KW"/>
</dbReference>
<feature type="compositionally biased region" description="Basic residues" evidence="11">
    <location>
        <begin position="1538"/>
        <end position="1548"/>
    </location>
</feature>
<feature type="compositionally biased region" description="Polar residues" evidence="11">
    <location>
        <begin position="621"/>
        <end position="632"/>
    </location>
</feature>
<feature type="compositionally biased region" description="Polar residues" evidence="11">
    <location>
        <begin position="1155"/>
        <end position="1173"/>
    </location>
</feature>
<feature type="region of interest" description="Disordered" evidence="11">
    <location>
        <begin position="567"/>
        <end position="587"/>
    </location>
</feature>
<evidence type="ECO:0000256" key="8">
    <source>
        <dbReference type="ARBA" id="ARBA00023163"/>
    </source>
</evidence>
<feature type="compositionally biased region" description="Basic and acidic residues" evidence="11">
    <location>
        <begin position="2857"/>
        <end position="2869"/>
    </location>
</feature>
<feature type="compositionally biased region" description="Low complexity" evidence="11">
    <location>
        <begin position="3198"/>
        <end position="3217"/>
    </location>
</feature>
<keyword evidence="8" id="KW-0804">Transcription</keyword>
<evidence type="ECO:0000256" key="3">
    <source>
        <dbReference type="ARBA" id="ARBA00022737"/>
    </source>
</evidence>
<feature type="region of interest" description="Disordered" evidence="11">
    <location>
        <begin position="272"/>
        <end position="316"/>
    </location>
</feature>
<feature type="compositionally biased region" description="Polar residues" evidence="11">
    <location>
        <begin position="1250"/>
        <end position="1265"/>
    </location>
</feature>
<reference evidence="13 14" key="1">
    <citation type="journal article" date="2021" name="Elife">
        <title>Chloroplast acquisition without the gene transfer in kleptoplastic sea slugs, Plakobranchus ocellatus.</title>
        <authorList>
            <person name="Maeda T."/>
            <person name="Takahashi S."/>
            <person name="Yoshida T."/>
            <person name="Shimamura S."/>
            <person name="Takaki Y."/>
            <person name="Nagai Y."/>
            <person name="Toyoda A."/>
            <person name="Suzuki Y."/>
            <person name="Arimoto A."/>
            <person name="Ishii H."/>
            <person name="Satoh N."/>
            <person name="Nishiyama T."/>
            <person name="Hasebe M."/>
            <person name="Maruyama T."/>
            <person name="Minagawa J."/>
            <person name="Obokata J."/>
            <person name="Shigenobu S."/>
        </authorList>
    </citation>
    <scope>NUCLEOTIDE SEQUENCE [LARGE SCALE GENOMIC DNA]</scope>
</reference>
<keyword evidence="9" id="KW-0539">Nucleus</keyword>
<sequence length="3508" mass="380807">MEEDTSRAISGGEINYIPSKGNIVPSRETNGISNTVSADNDKTEEKNVAAKLYTPSEPGVKTGVLQEAPNLQGKRNSSTPLSSGQSGQNPVMSGEFKASSRHPGANNNNNNNVDKSKPKTSVPSIISGPGQATLVSVDNNQARIQALAPESTASSVFTHSVPSATPSLAHSAASSMASDPAPALGTTKLSEHQLQAYQTDRSKLEKLGGMDKLVSAGGQISYTGHRQDSMASQRISPSSFQRTAVSQRLSPAQVQQMSTSDMIHSASTLIHGSDIQGSNSMERPTHPSVSHGTMSSPLQNRGGNDSRKKVNSPGYMKCQDLTSTQLKNYLLSPGQTRSPNPTSVASDALLAKNYPVPTSLTEDSRAQQNVKSLSKSNQPNQKAPRKRKSKAAANKQASKASSFLGDDDDDNDFIPVGMVQMTSRRPGEINPEGLTPQPSLQQQLEKQVEQQKHSSLSSNHMQQQYQQTPEPSAKLPGQHQRPPGSEERKDFESRSQQHQLLLQLVQQVQQAQQQKQIMEYQQRQKQLKQQNQPQLEQPQSAAGRNPDVKLEGFSKNQGLIIHHFQKQTSPGVSEKQKIPTDTSVQGAAQRLSDQMSVYNLHQASSVPSAVVSLPSSSTSPRPHNSQTQASATIVSQSKNLQYSNIPKIAEQLLQQPSSDQETHSAAEADDQVTSKVELYLLHSKTDASQPAAHSLQTTSPTWQSARSITPTAMSGHHSHHHPEISRMLCSPVSPRQSASSPRASVSPRRTESPFQPSLSPSHFVSPRQPVSPHSRMVSSMTAATSSSSKNSASGQGAVRNSPSQASSLKMTLTRQNSSPRPPSSPWQPISPSQVAITNPTTFPAVQKPHPTVGHIDGLANQGHELSSEFGTVISSQLTASNAQLNLSSHAQKPEDGFPPQSRLGLQQVQQRNLSQAPAFNVATSLQYSQAAPSSPLCEEGDAPAPTVNPGQVIHHLPVEQQSSGGSSSSQHYVPVSSILPSSMKVPMPSAQNASPIWQQMQHQQHQHQESITVNHNPQDADRSKPVNFIPSKPVDIQRLAQQHQQSELSALQQPSYRDYRDTQIGYPMGSVGLQNAPTQGLMKDSQIGQLPITSAQAQSQLSPLNTGSGLVPADASRGPEGINEKETRLTESLLLTDKTSASDHNTVNENERDATQQIMESHPATDSKTGLQNARKNDGALQVLSEIASERYALAVAEVETGNPNLIETSESKSNGKGNNEVEKKSVDSATVNEATSVKPKEVLSEIKAESQTSASANKVEVSNETPRREVRQRKPKKPFEQDETPSRRNARSATNQRLSTDATSLKKSAPGSHKKVQGRKSAGTSSKSDGEQESKPVAAKASLSNRTDLRIKKGNKSDDDDDYSESDHDSEAESVEPRRLSRRLQVKKQERLKQKNDNASGDEESSNQRRSQRIATRVDYKEEHSDTVDETNHQHGTRSSRLQQREPSADSVDVKTAPFKPETVERIEKVSTRSRNSRKDNSKDVSAAQAATSKTDADSHKLPEAVNSEKKGPQGVSGSKAIAVAKPEPPVSLERKMRTRNRSKSRSRSPTVAGLHDGNTPLTRRNMAVRQAAVVTPKSSGKDASNAKRPASTEFIDGLPPWRKYPKKEDSPTNHTEQLPEEKPKQEMQSEDKGKILSGQKTKQPVEVNKSHKGKRGRKPRTSSKTADLDKSKEHNDNESEMDSSQSVLKSEAKAKSAIQNTASPATAATEETSLEGKALSADKKSAAQNEKPDVKLHGAGLLEKTFAETDEKVPKLDTNRIPGTTFEALGKITHGRSDTSVKQPELVGSEPSLARNLNLSGHNSKKLEKVKEGLVPLSGDVGHVESLQAHKQQQQQQLQQQQQPPKMVVYKLVPVAEEEMSSLQASSLVPVNGYIVAGAGANRIILPENCMQGPTTSPAITTAILKSTVPAPLQHSSQHRPPHQLAKPSPQSAPSAILSAPPSDPKQSLSSSRQHYYQAPPVSPLRTALCSPLNPPHSSASSSPAAWAAPHHPQQSPSPSLQGQWGSAQRGHHPRGTPTASPKHAMVTATPPPAQSPHYSSSPAQQHQPLPPSQQQQQQQQQYQQHQASPGPPYGQSPTWNPTPPSMPPSSPQLPSSSSSSSSIWNMSSSHNPQNQHHQQVSLSAHQHHPQHHIAQAQHQQHQLPLPPQQHQQLHIPQHQQAWIPQSQKALETQAWRSSGAVNNSTVTAAVESWSKEFLPSPPLYNSSTPLVQQQQQQRRRGPMDVGHTPRSEQISHIPQQPTMYSEIPSQLQAQQQSAMYGLPASQQQQPPNSQQQQEASEFSDARADQIIQNFLKSAAGGGGGGGGVFGPDLTGFNLGQQDMAYLESRLRLSPNSLVSAVAAAYEEDVGASNVDDCGVGDRGRGGQHQDSVSMQDTINLVHTVNLEDDVPGVTLGLSGLSASHSSQSSRAISPRSGGLDSPLLALGDRGQLGNHPDSMAGSPSLNLSSTVEDADTTVLQSLLEKEDEEVANASEANKTEISAKPKPNKPKDRKKQYQVFNQDGKRKYRCVACNKVFSGATIYRHLRTHDPDHRVTCKLCGKTYTQRTTLLMHMCKNHGYVPKPRPKKEGSNTSDEKTEEDSSPKKDDKKSPKVSKPSVSSSKKSAGVKSGQAVKSPTGAGKSANDAKRQRRASSQSPSNPLAPGLDQEERQIHRVTQMQVEEQRRVKAEQKQRKAAGEIPSASGENLVSGETNGRPQSSAVSSAENSTPNLGESGESSIGQQDGSTPDESATSQSNDRQDVTPAKSATAECHNIEMAGDLTSKQENEEENLKTTEASKEHMSVNRSNVAPESSSEASKTAQGIINTPQSDRPGKERQTSSLELDELISAVASGKAGDPPASLSTYSPPPQSDQTHEEEMAKVPQENIRKELDLSEDIFNPIIKKAEDGSDRFGCRLCTRTLASRNSFGLHVRRHKEEKTKVCIYCSKAFHTSQELKSHERTHTGEKPFKCDICFFSFSHFGSAHIHKKSHLARGETEPFPIVNGEIQYPASFKKPRTNSAERSKESSGSPKRKRPKKSSGDQSTPGGESEQRGIDSSGCQLLRRSSLDVNPDHQLGMPDAATANRRHSLNDQMLNNINTAGERSMNSFNSPLTASGQSQGGNTQHNQVPSSYSQSYSNTADGGFPGPNMAQRQAGVYDSPTGYPAASPQSQMGDTSQQLNPRYYDTNKLYTPTSSNVENPNVMSMQSPQEGYFSPQHQSPQLQQHQQQSYDYQPGPPSNVGYPQPIQHQQEPPRGYRPRLPGRIENSGGGNQVFKSNSPSTEIVKSLLQHYNLPETPHPGSDYSQQQQQQQQQVHQNYGHEGSPVAYSNQQESSGSLSYKDSNPPPYSASMGGQQQFYGSLQHQHQQAPAYPNAVMDRSRQFSPQQHMHQQPQQSPQHHIHQQPQQSPQHHIHQQPQQSPQHHMHQQPQQSPQHQAMTPNQQNLAGESGYLQQPGAPVESIQGSVYQQVQPGMSVVQSTHQKTHGIAASTPTAFSPSQIPQNLQPLPKISSLARDLPRSGPKAE</sequence>
<feature type="region of interest" description="Disordered" evidence="11">
    <location>
        <begin position="2470"/>
        <end position="2498"/>
    </location>
</feature>
<feature type="region of interest" description="Disordered" evidence="11">
    <location>
        <begin position="1913"/>
        <end position="2169"/>
    </location>
</feature>
<feature type="compositionally biased region" description="Basic and acidic residues" evidence="11">
    <location>
        <begin position="1417"/>
        <end position="1434"/>
    </location>
</feature>
<feature type="region of interest" description="Disordered" evidence="11">
    <location>
        <begin position="1098"/>
        <end position="1173"/>
    </location>
</feature>
<name>A0AAV4ANI8_9GAST</name>
<feature type="compositionally biased region" description="Low complexity" evidence="11">
    <location>
        <begin position="1703"/>
        <end position="1713"/>
    </location>
</feature>
<feature type="region of interest" description="Disordered" evidence="11">
    <location>
        <begin position="2836"/>
        <end position="2869"/>
    </location>
</feature>
<feature type="region of interest" description="Disordered" evidence="11">
    <location>
        <begin position="1041"/>
        <end position="1063"/>
    </location>
</feature>
<dbReference type="SMART" id="SM00355">
    <property type="entry name" value="ZnF_C2H2"/>
    <property type="match status" value="5"/>
</dbReference>
<comment type="subcellular location">
    <subcellularLocation>
        <location evidence="1">Nucleus</location>
    </subcellularLocation>
</comment>
<dbReference type="PANTHER" id="PTHR46105:SF5">
    <property type="entry name" value="ZINC FINGER AND BTB DOMAIN-CONTAINING PROTEIN 44 ISOFORM X1"/>
    <property type="match status" value="1"/>
</dbReference>
<comment type="caution">
    <text evidence="13">The sequence shown here is derived from an EMBL/GenBank/DDBJ whole genome shotgun (WGS) entry which is preliminary data.</text>
</comment>
<feature type="compositionally biased region" description="Polar residues" evidence="11">
    <location>
        <begin position="1292"/>
        <end position="1307"/>
    </location>
</feature>
<feature type="compositionally biased region" description="Basic and acidic residues" evidence="11">
    <location>
        <begin position="39"/>
        <end position="48"/>
    </location>
</feature>
<feature type="compositionally biased region" description="Low complexity" evidence="11">
    <location>
        <begin position="2597"/>
        <end position="2608"/>
    </location>
</feature>
<feature type="compositionally biased region" description="Polar residues" evidence="11">
    <location>
        <begin position="1098"/>
        <end position="1108"/>
    </location>
</feature>
<protein>
    <submittedName>
        <fullName evidence="13">Zinc finger protein 136</fullName>
    </submittedName>
</protein>
<keyword evidence="3" id="KW-0677">Repeat</keyword>
<feature type="compositionally biased region" description="Polar residues" evidence="11">
    <location>
        <begin position="1205"/>
        <end position="1218"/>
    </location>
</feature>
<organism evidence="13 14">
    <name type="scientific">Plakobranchus ocellatus</name>
    <dbReference type="NCBI Taxonomy" id="259542"/>
    <lineage>
        <taxon>Eukaryota</taxon>
        <taxon>Metazoa</taxon>
        <taxon>Spiralia</taxon>
        <taxon>Lophotrochozoa</taxon>
        <taxon>Mollusca</taxon>
        <taxon>Gastropoda</taxon>
        <taxon>Heterobranchia</taxon>
        <taxon>Euthyneura</taxon>
        <taxon>Panpulmonata</taxon>
        <taxon>Sacoglossa</taxon>
        <taxon>Placobranchoidea</taxon>
        <taxon>Plakobranchidae</taxon>
        <taxon>Plakobranchus</taxon>
    </lineage>
</organism>
<feature type="compositionally biased region" description="Polar residues" evidence="11">
    <location>
        <begin position="3085"/>
        <end position="3124"/>
    </location>
</feature>
<feature type="compositionally biased region" description="Basic and acidic residues" evidence="11">
    <location>
        <begin position="1366"/>
        <end position="1380"/>
    </location>
</feature>
<feature type="compositionally biased region" description="Polar residues" evidence="11">
    <location>
        <begin position="1948"/>
        <end position="1957"/>
    </location>
</feature>
<accession>A0AAV4ANI8</accession>
<feature type="compositionally biased region" description="Basic residues" evidence="11">
    <location>
        <begin position="1652"/>
        <end position="1663"/>
    </location>
</feature>
<feature type="domain" description="C2H2-type" evidence="12">
    <location>
        <begin position="2538"/>
        <end position="2565"/>
    </location>
</feature>
<feature type="compositionally biased region" description="Polar residues" evidence="11">
    <location>
        <begin position="3473"/>
        <end position="3488"/>
    </location>
</feature>
<evidence type="ECO:0000256" key="2">
    <source>
        <dbReference type="ARBA" id="ARBA00022723"/>
    </source>
</evidence>
<feature type="compositionally biased region" description="Low complexity" evidence="11">
    <location>
        <begin position="2042"/>
        <end position="2071"/>
    </location>
</feature>
<feature type="domain" description="C2H2-type" evidence="12">
    <location>
        <begin position="2896"/>
        <end position="2923"/>
    </location>
</feature>
<feature type="region of interest" description="Disordered" evidence="11">
    <location>
        <begin position="358"/>
        <end position="496"/>
    </location>
</feature>
<dbReference type="GO" id="GO:0000981">
    <property type="term" value="F:DNA-binding transcription factor activity, RNA polymerase II-specific"/>
    <property type="evidence" value="ECO:0007669"/>
    <property type="project" value="TreeGrafter"/>
</dbReference>
<feature type="compositionally biased region" description="Polar residues" evidence="11">
    <location>
        <begin position="2687"/>
        <end position="2740"/>
    </location>
</feature>
<keyword evidence="2" id="KW-0479">Metal-binding</keyword>
<feature type="region of interest" description="Disordered" evidence="11">
    <location>
        <begin position="3276"/>
        <end position="3338"/>
    </location>
</feature>
<dbReference type="InterPro" id="IPR013087">
    <property type="entry name" value="Znf_C2H2_type"/>
</dbReference>
<feature type="compositionally biased region" description="Polar residues" evidence="11">
    <location>
        <begin position="1041"/>
        <end position="1055"/>
    </location>
</feature>
<feature type="compositionally biased region" description="Basic and acidic residues" evidence="11">
    <location>
        <begin position="1608"/>
        <end position="1636"/>
    </location>
</feature>
<evidence type="ECO:0000256" key="10">
    <source>
        <dbReference type="PROSITE-ProRule" id="PRU00042"/>
    </source>
</evidence>
<feature type="compositionally biased region" description="Polar residues" evidence="11">
    <location>
        <begin position="3151"/>
        <end position="3164"/>
    </location>
</feature>
<evidence type="ECO:0000256" key="9">
    <source>
        <dbReference type="ARBA" id="ARBA00023242"/>
    </source>
</evidence>
<feature type="compositionally biased region" description="Basic and acidic residues" evidence="11">
    <location>
        <begin position="1348"/>
        <end position="1358"/>
    </location>
</feature>
<dbReference type="InterPro" id="IPR036236">
    <property type="entry name" value="Znf_C2H2_sf"/>
</dbReference>
<feature type="compositionally biased region" description="Polar residues" evidence="11">
    <location>
        <begin position="73"/>
        <end position="91"/>
    </location>
</feature>
<evidence type="ECO:0000259" key="12">
    <source>
        <dbReference type="PROSITE" id="PS50157"/>
    </source>
</evidence>
<feature type="region of interest" description="Disordered" evidence="11">
    <location>
        <begin position="983"/>
        <end position="1025"/>
    </location>
</feature>
<dbReference type="InterPro" id="IPR050457">
    <property type="entry name" value="ZnFinger_BTB_dom_contain"/>
</dbReference>
<evidence type="ECO:0000256" key="6">
    <source>
        <dbReference type="ARBA" id="ARBA00023015"/>
    </source>
</evidence>
<feature type="region of interest" description="Disordered" evidence="11">
    <location>
        <begin position="2203"/>
        <end position="2286"/>
    </location>
</feature>
<feature type="compositionally biased region" description="Polar residues" evidence="11">
    <location>
        <begin position="2444"/>
        <end position="2454"/>
    </location>
</feature>
<feature type="compositionally biased region" description="Basic and acidic residues" evidence="11">
    <location>
        <begin position="1496"/>
        <end position="1513"/>
    </location>
</feature>
<feature type="compositionally biased region" description="Polar residues" evidence="11">
    <location>
        <begin position="453"/>
        <end position="470"/>
    </location>
</feature>
<evidence type="ECO:0000256" key="11">
    <source>
        <dbReference type="SAM" id="MobiDB-lite"/>
    </source>
</evidence>
<feature type="compositionally biased region" description="Polar residues" evidence="11">
    <location>
        <begin position="3445"/>
        <end position="3464"/>
    </location>
</feature>
<feature type="region of interest" description="Disordered" evidence="11">
    <location>
        <begin position="1769"/>
        <end position="1789"/>
    </location>
</feature>
<dbReference type="Gene3D" id="3.30.160.60">
    <property type="entry name" value="Classic Zinc Finger"/>
    <property type="match status" value="3"/>
</dbReference>
<feature type="compositionally biased region" description="Polar residues" evidence="11">
    <location>
        <begin position="272"/>
        <end position="303"/>
    </location>
</feature>
<feature type="region of interest" description="Disordered" evidence="11">
    <location>
        <begin position="1"/>
        <end position="127"/>
    </location>
</feature>
<feature type="compositionally biased region" description="Polar residues" evidence="11">
    <location>
        <begin position="2787"/>
        <end position="2813"/>
    </location>
</feature>
<feature type="domain" description="C2H2-type" evidence="12">
    <location>
        <begin position="2924"/>
        <end position="2951"/>
    </location>
</feature>
<feature type="compositionally biased region" description="Low complexity" evidence="11">
    <location>
        <begin position="609"/>
        <end position="620"/>
    </location>
</feature>
<dbReference type="GO" id="GO:0000978">
    <property type="term" value="F:RNA polymerase II cis-regulatory region sequence-specific DNA binding"/>
    <property type="evidence" value="ECO:0007669"/>
    <property type="project" value="TreeGrafter"/>
</dbReference>
<feature type="compositionally biased region" description="Basic and acidic residues" evidence="11">
    <location>
        <begin position="2570"/>
        <end position="2594"/>
    </location>
</feature>
<keyword evidence="6" id="KW-0805">Transcription regulation</keyword>
<feature type="compositionally biased region" description="Basic and acidic residues" evidence="11">
    <location>
        <begin position="2766"/>
        <end position="2786"/>
    </location>
</feature>
<feature type="compositionally biased region" description="Polar residues" evidence="11">
    <location>
        <begin position="1137"/>
        <end position="1148"/>
    </location>
</feature>
<feature type="compositionally biased region" description="Basic and acidic residues" evidence="11">
    <location>
        <begin position="1668"/>
        <end position="1679"/>
    </location>
</feature>
<feature type="compositionally biased region" description="Low complexity" evidence="11">
    <location>
        <begin position="730"/>
        <end position="747"/>
    </location>
</feature>
<feature type="compositionally biased region" description="Low complexity" evidence="11">
    <location>
        <begin position="166"/>
        <end position="183"/>
    </location>
</feature>
<feature type="compositionally biased region" description="Basic and acidic residues" evidence="11">
    <location>
        <begin position="2665"/>
        <end position="2680"/>
    </location>
</feature>
<gene>
    <name evidence="13" type="ORF">PoB_003463300</name>
</gene>
<feature type="compositionally biased region" description="Low complexity" evidence="11">
    <location>
        <begin position="1978"/>
        <end position="2009"/>
    </location>
</feature>
<feature type="compositionally biased region" description="Low complexity" evidence="11">
    <location>
        <begin position="524"/>
        <end position="539"/>
    </location>
</feature>
<dbReference type="GO" id="GO:0005634">
    <property type="term" value="C:nucleus"/>
    <property type="evidence" value="ECO:0007669"/>
    <property type="project" value="UniProtKB-SubCell"/>
</dbReference>
<feature type="compositionally biased region" description="Polar residues" evidence="11">
    <location>
        <begin position="358"/>
        <end position="380"/>
    </location>
</feature>
<feature type="compositionally biased region" description="Basic and acidic residues" evidence="11">
    <location>
        <begin position="3499"/>
        <end position="3508"/>
    </location>
</feature>